<dbReference type="STRING" id="59919.PMM1267"/>
<dbReference type="EMBL" id="BX548174">
    <property type="protein sequence ID" value="CAE19726.1"/>
    <property type="molecule type" value="Genomic_DNA"/>
</dbReference>
<keyword evidence="1" id="KW-1133">Transmembrane helix</keyword>
<feature type="transmembrane region" description="Helical" evidence="1">
    <location>
        <begin position="16"/>
        <end position="38"/>
    </location>
</feature>
<keyword evidence="1" id="KW-0472">Membrane</keyword>
<dbReference type="AlphaFoldDB" id="Q7V0J0"/>
<dbReference type="KEGG" id="pmm:PMM1267"/>
<gene>
    <name evidence="2" type="ordered locus">PMM1267</name>
</gene>
<organism evidence="2 3">
    <name type="scientific">Prochlorococcus marinus subsp. pastoris (strain CCMP1986 / NIES-2087 / MED4)</name>
    <dbReference type="NCBI Taxonomy" id="59919"/>
    <lineage>
        <taxon>Bacteria</taxon>
        <taxon>Bacillati</taxon>
        <taxon>Cyanobacteriota</taxon>
        <taxon>Cyanophyceae</taxon>
        <taxon>Synechococcales</taxon>
        <taxon>Prochlorococcaceae</taxon>
        <taxon>Prochlorococcus</taxon>
    </lineage>
</organism>
<evidence type="ECO:0000313" key="3">
    <source>
        <dbReference type="Proteomes" id="UP000001026"/>
    </source>
</evidence>
<dbReference type="eggNOG" id="ENOG5030NMK">
    <property type="taxonomic scope" value="Bacteria"/>
</dbReference>
<dbReference type="HOGENOM" id="CLU_166144_0_0_3"/>
<keyword evidence="1" id="KW-0812">Transmembrane</keyword>
<sequence>MNFSYYLSHNFIKRNIINYLYVLLIYPNIYRLIIINYLSDRRKRLHEILLTLINKESNFELIEEDSGDLTTNFSDKDTVNLSRVIEKNRKIIKRYQALVRTAVTLDALMDSENDENFKIK</sequence>
<evidence type="ECO:0000256" key="1">
    <source>
        <dbReference type="SAM" id="Phobius"/>
    </source>
</evidence>
<accession>Q7V0J0</accession>
<dbReference type="Proteomes" id="UP000001026">
    <property type="component" value="Chromosome"/>
</dbReference>
<name>Q7V0J0_PROMP</name>
<proteinExistence type="predicted"/>
<protein>
    <submittedName>
        <fullName evidence="2">Conserved hypothetical</fullName>
    </submittedName>
</protein>
<evidence type="ECO:0000313" key="2">
    <source>
        <dbReference type="EMBL" id="CAE19726.1"/>
    </source>
</evidence>
<reference evidence="2 3" key="1">
    <citation type="journal article" date="2003" name="Nature">
        <title>Genome divergence in two Prochlorococcus ecotypes reflects oceanic niche differentiation.</title>
        <authorList>
            <person name="Rocap G."/>
            <person name="Larimer F.W."/>
            <person name="Lamerdin J.E."/>
            <person name="Malfatti S."/>
            <person name="Chain P."/>
            <person name="Ahlgren N.A."/>
            <person name="Arellano A."/>
            <person name="Coleman M."/>
            <person name="Hauser L."/>
            <person name="Hess W.R."/>
            <person name="Johnson Z.I."/>
            <person name="Land M.L."/>
            <person name="Lindell D."/>
            <person name="Post A.F."/>
            <person name="Regala W."/>
            <person name="Shah M."/>
            <person name="Shaw S.L."/>
            <person name="Steglich C."/>
            <person name="Sullivan M.B."/>
            <person name="Ting C.S."/>
            <person name="Tolonen A."/>
            <person name="Webb E.A."/>
            <person name="Zinser E.R."/>
            <person name="Chisholm S.W."/>
        </authorList>
    </citation>
    <scope>NUCLEOTIDE SEQUENCE [LARGE SCALE GENOMIC DNA]</scope>
    <source>
        <strain evidence="3">CCMP1986 / NIES-2087 / MED4</strain>
    </source>
</reference>